<proteinExistence type="predicted"/>
<accession>A0A645E733</accession>
<protein>
    <submittedName>
        <fullName evidence="1">Uncharacterized protein</fullName>
    </submittedName>
</protein>
<evidence type="ECO:0000313" key="1">
    <source>
        <dbReference type="EMBL" id="MPM97617.1"/>
    </source>
</evidence>
<dbReference type="AlphaFoldDB" id="A0A645E733"/>
<name>A0A645E733_9ZZZZ</name>
<reference evidence="1" key="1">
    <citation type="submission" date="2019-08" db="EMBL/GenBank/DDBJ databases">
        <authorList>
            <person name="Kucharzyk K."/>
            <person name="Murdoch R.W."/>
            <person name="Higgins S."/>
            <person name="Loffler F."/>
        </authorList>
    </citation>
    <scope>NUCLEOTIDE SEQUENCE</scope>
</reference>
<dbReference type="EMBL" id="VSSQ01043869">
    <property type="protein sequence ID" value="MPM97617.1"/>
    <property type="molecule type" value="Genomic_DNA"/>
</dbReference>
<comment type="caution">
    <text evidence="1">The sequence shown here is derived from an EMBL/GenBank/DDBJ whole genome shotgun (WGS) entry which is preliminary data.</text>
</comment>
<gene>
    <name evidence="1" type="ORF">SDC9_144792</name>
</gene>
<organism evidence="1">
    <name type="scientific">bioreactor metagenome</name>
    <dbReference type="NCBI Taxonomy" id="1076179"/>
    <lineage>
        <taxon>unclassified sequences</taxon>
        <taxon>metagenomes</taxon>
        <taxon>ecological metagenomes</taxon>
    </lineage>
</organism>
<sequence>MAVERLQHGGDATRILGTDPVQLEAVGHIDGDLGKIFCNECRQRLDPGVELLLWQLLTQLLNADLPQGLACIIGWFLCHCQKSNCG</sequence>